<dbReference type="InterPro" id="IPR018247">
    <property type="entry name" value="EF_Hand_1_Ca_BS"/>
</dbReference>
<evidence type="ECO:0000313" key="3">
    <source>
        <dbReference type="Proteomes" id="UP000051184"/>
    </source>
</evidence>
<sequence>MIGLMNGMAHGHANRPSPHPQLAKLGADENGSVKLEDIQDTKLGKYIAANQEAMDSDADGTITKGEFRAFKTGGNATNFQESGGGLTVILASMEVEPIVPDDPAAGEATAPTIDGVADPAIDGETVPSEGDTAAAQDGTAPTDTGDGGVVEGDVAPVATDEATADETASTEEVATPDTDPIPLVDTSDAEAASQMLDSILQSIEEANTESTEDLTV</sequence>
<organism evidence="2 3">
    <name type="scientific">Cognatishimia activa</name>
    <dbReference type="NCBI Taxonomy" id="1715691"/>
    <lineage>
        <taxon>Bacteria</taxon>
        <taxon>Pseudomonadati</taxon>
        <taxon>Pseudomonadota</taxon>
        <taxon>Alphaproteobacteria</taxon>
        <taxon>Rhodobacterales</taxon>
        <taxon>Paracoccaceae</taxon>
        <taxon>Cognatishimia</taxon>
    </lineage>
</organism>
<dbReference type="PROSITE" id="PS00018">
    <property type="entry name" value="EF_HAND_1"/>
    <property type="match status" value="1"/>
</dbReference>
<name>A0A0N7MBU6_9RHOB</name>
<feature type="region of interest" description="Disordered" evidence="1">
    <location>
        <begin position="1"/>
        <end position="24"/>
    </location>
</feature>
<evidence type="ECO:0000256" key="1">
    <source>
        <dbReference type="SAM" id="MobiDB-lite"/>
    </source>
</evidence>
<accession>A0A0N7MBU6</accession>
<reference evidence="3" key="1">
    <citation type="submission" date="2015-09" db="EMBL/GenBank/DDBJ databases">
        <authorList>
            <person name="Rodrigo-Torres Lidia"/>
            <person name="Arahal R.David."/>
        </authorList>
    </citation>
    <scope>NUCLEOTIDE SEQUENCE [LARGE SCALE GENOMIC DNA]</scope>
    <source>
        <strain evidence="3">CECT 5114</strain>
    </source>
</reference>
<dbReference type="Proteomes" id="UP000051184">
    <property type="component" value="Unassembled WGS sequence"/>
</dbReference>
<feature type="region of interest" description="Disordered" evidence="1">
    <location>
        <begin position="119"/>
        <end position="184"/>
    </location>
</feature>
<dbReference type="STRING" id="1715691.TA5113_01029"/>
<dbReference type="EMBL" id="CYUE01000020">
    <property type="protein sequence ID" value="CUK26392.1"/>
    <property type="molecule type" value="Genomic_DNA"/>
</dbReference>
<feature type="compositionally biased region" description="Low complexity" evidence="1">
    <location>
        <begin position="151"/>
        <end position="175"/>
    </location>
</feature>
<evidence type="ECO:0000313" key="2">
    <source>
        <dbReference type="EMBL" id="CUK26392.1"/>
    </source>
</evidence>
<dbReference type="OrthoDB" id="5470953at2"/>
<dbReference type="RefSeq" id="WP_131726425.1">
    <property type="nucleotide sequence ID" value="NZ_CYTO01000009.1"/>
</dbReference>
<feature type="compositionally biased region" description="Low complexity" evidence="1">
    <location>
        <begin position="130"/>
        <end position="144"/>
    </location>
</feature>
<proteinExistence type="predicted"/>
<evidence type="ECO:0008006" key="4">
    <source>
        <dbReference type="Google" id="ProtNLM"/>
    </source>
</evidence>
<dbReference type="AlphaFoldDB" id="A0A0N7MBU6"/>
<gene>
    <name evidence="2" type="ORF">TA5114_02202</name>
</gene>
<protein>
    <recommendedName>
        <fullName evidence="4">EF-hand domain-containing protein</fullName>
    </recommendedName>
</protein>
<keyword evidence="3" id="KW-1185">Reference proteome</keyword>